<keyword evidence="2" id="KW-1185">Reference proteome</keyword>
<evidence type="ECO:0000313" key="1">
    <source>
        <dbReference type="EMBL" id="WPA93141.1"/>
    </source>
</evidence>
<dbReference type="Proteomes" id="UP001302443">
    <property type="component" value="Chromosome"/>
</dbReference>
<evidence type="ECO:0000313" key="2">
    <source>
        <dbReference type="Proteomes" id="UP001302443"/>
    </source>
</evidence>
<organism evidence="1 2">
    <name type="scientific">Providencia zhijiangensis</name>
    <dbReference type="NCBI Taxonomy" id="3053982"/>
    <lineage>
        <taxon>Bacteria</taxon>
        <taxon>Pseudomonadati</taxon>
        <taxon>Pseudomonadota</taxon>
        <taxon>Gammaproteobacteria</taxon>
        <taxon>Enterobacterales</taxon>
        <taxon>Morganellaceae</taxon>
        <taxon>Providencia</taxon>
    </lineage>
</organism>
<reference evidence="1 2" key="1">
    <citation type="submission" date="2023-09" db="EMBL/GenBank/DDBJ databases">
        <title>Genomic Revisitation and Reclassification of the Genus Providencia.</title>
        <authorList>
            <person name="Dong X."/>
        </authorList>
    </citation>
    <scope>NUCLEOTIDE SEQUENCE [LARGE SCALE GENOMIC DNA]</scope>
    <source>
        <strain evidence="1 2">D4759</strain>
    </source>
</reference>
<accession>A0ABZ0N5V9</accession>
<gene>
    <name evidence="1" type="ORF">QS795_005070</name>
</gene>
<dbReference type="RefSeq" id="WP_286270235.1">
    <property type="nucleotide sequence ID" value="NZ_CP135990.1"/>
</dbReference>
<dbReference type="GO" id="GO:0006508">
    <property type="term" value="P:proteolysis"/>
    <property type="evidence" value="ECO:0007669"/>
    <property type="project" value="UniProtKB-KW"/>
</dbReference>
<proteinExistence type="predicted"/>
<protein>
    <submittedName>
        <fullName evidence="1">Serine protease</fullName>
    </submittedName>
</protein>
<dbReference type="GO" id="GO:0008233">
    <property type="term" value="F:peptidase activity"/>
    <property type="evidence" value="ECO:0007669"/>
    <property type="project" value="UniProtKB-KW"/>
</dbReference>
<sequence length="417" mass="48023">MNNEVNRQGSVTLTWTDTSKALKILILTKRPELMYEYFASKGDRYALLANSVVKGDSFSGKFALNYLEEVIIENGQICNEAKLEKIRFDMAYAYIYEQRSRLKNGVTEITGDINYKEAMAFHERVFKKYKLPAEAWTLQPVFNVISDEKDREVYWQKALDAVGDTEKEAELSLSTMNIMFESLYDAPANKQLQTHRWMRRVIDIDNAVDTVTLTFKKTYDFFESPSLKIDLNEALALAYETGNPLIDRGTNRLSFWDFPSENIDKYSIQTDWVGQTDFEHKDRLSEYYLERPAYILPETGLFNSPSANYSPNVNKHNAMIDDVIGNIPFTTYSNNHAPIEITASEHRGYPVSVYRPNDFQIGECQTDRTVDSLRDHMSSMDHLSSSFDRDFRVPQAPSMPEFNYSGGYSSSSSRFSF</sequence>
<keyword evidence="1" id="KW-0645">Protease</keyword>
<name>A0ABZ0N5V9_9GAMM</name>
<keyword evidence="1" id="KW-0378">Hydrolase</keyword>
<dbReference type="EMBL" id="CP135990">
    <property type="protein sequence ID" value="WPA93141.1"/>
    <property type="molecule type" value="Genomic_DNA"/>
</dbReference>